<dbReference type="InterPro" id="IPR037883">
    <property type="entry name" value="Knr4/Smi1-like_sf"/>
</dbReference>
<gene>
    <name evidence="2" type="ORF">SAMN04488132_102188</name>
</gene>
<sequence>MIEEYRYITSCIDHALTVAGTDINGLFNRMYMVPDYMMDHSKDHLSQDMCFWKPERAAISAADFDKYEKLTGIALPETYIMFLSYKHFVDLFFAHEASFFKHTRSWIDDNMQRICNWGRDITLDKGLLPFADAYDGGMYCFDSNTIYPGNEYDIVYITAADSETPVPYAMGRFSFIQLIEEMDASLSNWYTEMTSAM</sequence>
<evidence type="ECO:0000259" key="1">
    <source>
        <dbReference type="Pfam" id="PF09346"/>
    </source>
</evidence>
<protein>
    <submittedName>
        <fullName evidence="2">SMI1 / KNR4 family (SUKH-1)</fullName>
    </submittedName>
</protein>
<name>A0A1T4KY06_9BACT</name>
<reference evidence="2 3" key="1">
    <citation type="submission" date="2017-02" db="EMBL/GenBank/DDBJ databases">
        <authorList>
            <person name="Peterson S.W."/>
        </authorList>
    </citation>
    <scope>NUCLEOTIDE SEQUENCE [LARGE SCALE GENOMIC DNA]</scope>
    <source>
        <strain evidence="2 3">DSM 22335</strain>
    </source>
</reference>
<dbReference type="AlphaFoldDB" id="A0A1T4KY06"/>
<evidence type="ECO:0000313" key="3">
    <source>
        <dbReference type="Proteomes" id="UP000190888"/>
    </source>
</evidence>
<dbReference type="Gene3D" id="3.40.1580.10">
    <property type="entry name" value="SMI1/KNR4-like"/>
    <property type="match status" value="1"/>
</dbReference>
<organism evidence="2 3">
    <name type="scientific">Sediminibacterium ginsengisoli</name>
    <dbReference type="NCBI Taxonomy" id="413434"/>
    <lineage>
        <taxon>Bacteria</taxon>
        <taxon>Pseudomonadati</taxon>
        <taxon>Bacteroidota</taxon>
        <taxon>Chitinophagia</taxon>
        <taxon>Chitinophagales</taxon>
        <taxon>Chitinophagaceae</taxon>
        <taxon>Sediminibacterium</taxon>
    </lineage>
</organism>
<dbReference type="SUPFAM" id="SSF160631">
    <property type="entry name" value="SMI1/KNR4-like"/>
    <property type="match status" value="1"/>
</dbReference>
<dbReference type="RefSeq" id="WP_078830153.1">
    <property type="nucleotide sequence ID" value="NZ_FUWH01000002.1"/>
</dbReference>
<dbReference type="InterPro" id="IPR018958">
    <property type="entry name" value="Knr4/Smi1-like_dom"/>
</dbReference>
<dbReference type="OrthoDB" id="8611998at2"/>
<dbReference type="Proteomes" id="UP000190888">
    <property type="component" value="Unassembled WGS sequence"/>
</dbReference>
<dbReference type="EMBL" id="FUWH01000002">
    <property type="protein sequence ID" value="SJZ47345.1"/>
    <property type="molecule type" value="Genomic_DNA"/>
</dbReference>
<accession>A0A1T4KY06</accession>
<dbReference type="Pfam" id="PF09346">
    <property type="entry name" value="SMI1_KNR4"/>
    <property type="match status" value="1"/>
</dbReference>
<feature type="domain" description="Knr4/Smi1-like" evidence="1">
    <location>
        <begin position="59"/>
        <end position="164"/>
    </location>
</feature>
<evidence type="ECO:0000313" key="2">
    <source>
        <dbReference type="EMBL" id="SJZ47345.1"/>
    </source>
</evidence>
<keyword evidence="3" id="KW-1185">Reference proteome</keyword>
<proteinExistence type="predicted"/>